<sequence>MRETQQKVQRIRRTEQRSPSFLVNRESILHSVISENSCLLWPKHIAMSVVRVKQNSNFVGRTAKQ</sequence>
<reference evidence="1 2" key="1">
    <citation type="submission" date="2017-12" db="EMBL/GenBank/DDBJ databases">
        <title>Integrating genomic resources of turbot (Scophthalmus maximus) in depth evaluation of genetic and physical mapping variation across individuals.</title>
        <authorList>
            <person name="Martinez P."/>
        </authorList>
    </citation>
    <scope>NUCLEOTIDE SEQUENCE [LARGE SCALE GENOMIC DNA]</scope>
</reference>
<dbReference type="Proteomes" id="UP000246464">
    <property type="component" value="Chromosome 13"/>
</dbReference>
<name>A0A2U9C528_SCOMX</name>
<dbReference type="EMBL" id="CP026255">
    <property type="protein sequence ID" value="AWP11671.1"/>
    <property type="molecule type" value="Genomic_DNA"/>
</dbReference>
<gene>
    <name evidence="1" type="ORF">SMAX5B_019062</name>
</gene>
<keyword evidence="2" id="KW-1185">Reference proteome</keyword>
<evidence type="ECO:0000313" key="1">
    <source>
        <dbReference type="EMBL" id="AWP11671.1"/>
    </source>
</evidence>
<proteinExistence type="predicted"/>
<evidence type="ECO:0000313" key="2">
    <source>
        <dbReference type="Proteomes" id="UP000246464"/>
    </source>
</evidence>
<protein>
    <submittedName>
        <fullName evidence="1">Uncharacterized protein</fullName>
    </submittedName>
</protein>
<dbReference type="AlphaFoldDB" id="A0A2U9C528"/>
<organism evidence="1 2">
    <name type="scientific">Scophthalmus maximus</name>
    <name type="common">Turbot</name>
    <name type="synonym">Psetta maxima</name>
    <dbReference type="NCBI Taxonomy" id="52904"/>
    <lineage>
        <taxon>Eukaryota</taxon>
        <taxon>Metazoa</taxon>
        <taxon>Chordata</taxon>
        <taxon>Craniata</taxon>
        <taxon>Vertebrata</taxon>
        <taxon>Euteleostomi</taxon>
        <taxon>Actinopterygii</taxon>
        <taxon>Neopterygii</taxon>
        <taxon>Teleostei</taxon>
        <taxon>Neoteleostei</taxon>
        <taxon>Acanthomorphata</taxon>
        <taxon>Carangaria</taxon>
        <taxon>Pleuronectiformes</taxon>
        <taxon>Pleuronectoidei</taxon>
        <taxon>Scophthalmidae</taxon>
        <taxon>Scophthalmus</taxon>
    </lineage>
</organism>
<accession>A0A2U9C528</accession>